<accession>D2VLY4</accession>
<dbReference type="InterPro" id="IPR051553">
    <property type="entry name" value="Ran_GTPase-activating"/>
</dbReference>
<evidence type="ECO:0000256" key="1">
    <source>
        <dbReference type="PROSITE-ProRule" id="PRU00235"/>
    </source>
</evidence>
<dbReference type="PANTHER" id="PTHR45982">
    <property type="entry name" value="REGULATOR OF CHROMOSOME CONDENSATION"/>
    <property type="match status" value="1"/>
</dbReference>
<dbReference type="Proteomes" id="UP000006671">
    <property type="component" value="Unassembled WGS sequence"/>
</dbReference>
<sequence length="491" mass="52111">MGNNKTRENAQISKITSNSTSSSGGVGRFGSQSAAASSSASNGFLRNESASSSFIVSNRELNSVIVGSKMDSEIYLYGYTSTLYYDGINPGCGVTKIIDNINSDDVIRSRDLCVQSENNGLSAVKLILKHTLVYKVISGRLHSHIITADGRILSFGSNNHGQLGCGVVGSLKASYGIVRATGEITNHFIIDGAAGGYHSLFITSENKVFSVGGNSSRQLGVITTDSTATATAIEIPEQSFDGRKVVACSAGDSHSCFLTSCGNIYFAGSNSNGACAGNSGNNRPILLVNEILANEFPIQISCGYDNTMILCQSGNIYGVGCNSCGQLATDDGDHTNFGDIRKIYNGVKGIVWIGSGYFCSAVCAEDECYFAPSQTTYSKLSKINPNAIAVGVGDSIIFATNEINQNGKFGKLYVMSSGKATDITGDFSIDSVSSKIEFSGQRDVYIAYVSKFDPAFMISHHFLHLEKILDFVKGNSSQYSGSTVFSDIQIQ</sequence>
<dbReference type="VEuPathDB" id="AmoebaDB:NAEGRDRAFT_80485"/>
<gene>
    <name evidence="3" type="ORF">NAEGRDRAFT_80485</name>
</gene>
<evidence type="ECO:0000313" key="4">
    <source>
        <dbReference type="Proteomes" id="UP000006671"/>
    </source>
</evidence>
<dbReference type="PROSITE" id="PS50012">
    <property type="entry name" value="RCC1_3"/>
    <property type="match status" value="2"/>
</dbReference>
<dbReference type="OMA" id="SDITIIM"/>
<dbReference type="PRINTS" id="PR00633">
    <property type="entry name" value="RCCNDNSATION"/>
</dbReference>
<protein>
    <submittedName>
        <fullName evidence="3">Uncharacterized protein</fullName>
    </submittedName>
</protein>
<reference evidence="3 4" key="1">
    <citation type="journal article" date="2010" name="Cell">
        <title>The genome of Naegleria gruberi illuminates early eukaryotic versatility.</title>
        <authorList>
            <person name="Fritz-Laylin L.K."/>
            <person name="Prochnik S.E."/>
            <person name="Ginger M.L."/>
            <person name="Dacks J.B."/>
            <person name="Carpenter M.L."/>
            <person name="Field M.C."/>
            <person name="Kuo A."/>
            <person name="Paredez A."/>
            <person name="Chapman J."/>
            <person name="Pham J."/>
            <person name="Shu S."/>
            <person name="Neupane R."/>
            <person name="Cipriano M."/>
            <person name="Mancuso J."/>
            <person name="Tu H."/>
            <person name="Salamov A."/>
            <person name="Lindquist E."/>
            <person name="Shapiro H."/>
            <person name="Lucas S."/>
            <person name="Grigoriev I.V."/>
            <person name="Cande W.Z."/>
            <person name="Fulton C."/>
            <person name="Rokhsar D.S."/>
            <person name="Dawson S.C."/>
        </authorList>
    </citation>
    <scope>NUCLEOTIDE SEQUENCE [LARGE SCALE GENOMIC DNA]</scope>
    <source>
        <strain evidence="3 4">NEG-M</strain>
    </source>
</reference>
<feature type="region of interest" description="Disordered" evidence="2">
    <location>
        <begin position="1"/>
        <end position="27"/>
    </location>
</feature>
<dbReference type="Pfam" id="PF13540">
    <property type="entry name" value="RCC1_2"/>
    <property type="match status" value="2"/>
</dbReference>
<dbReference type="SUPFAM" id="SSF50985">
    <property type="entry name" value="RCC1/BLIP-II"/>
    <property type="match status" value="1"/>
</dbReference>
<dbReference type="InterPro" id="IPR000408">
    <property type="entry name" value="Reg_chr_condens"/>
</dbReference>
<dbReference type="Gene3D" id="2.130.10.30">
    <property type="entry name" value="Regulator of chromosome condensation 1/beta-lactamase-inhibitor protein II"/>
    <property type="match status" value="1"/>
</dbReference>
<dbReference type="GeneID" id="8853788"/>
<dbReference type="KEGG" id="ngr:NAEGRDRAFT_80485"/>
<keyword evidence="4" id="KW-1185">Reference proteome</keyword>
<proteinExistence type="predicted"/>
<name>D2VLY4_NAEGR</name>
<dbReference type="AlphaFoldDB" id="D2VLY4"/>
<evidence type="ECO:0000313" key="3">
    <source>
        <dbReference type="EMBL" id="EFC42134.1"/>
    </source>
</evidence>
<feature type="repeat" description="RCC1" evidence="1">
    <location>
        <begin position="150"/>
        <end position="205"/>
    </location>
</feature>
<feature type="repeat" description="RCC1" evidence="1">
    <location>
        <begin position="206"/>
        <end position="261"/>
    </location>
</feature>
<dbReference type="PANTHER" id="PTHR45982:SF1">
    <property type="entry name" value="REGULATOR OF CHROMOSOME CONDENSATION"/>
    <property type="match status" value="1"/>
</dbReference>
<dbReference type="EMBL" id="GG738881">
    <property type="protein sequence ID" value="EFC42134.1"/>
    <property type="molecule type" value="Genomic_DNA"/>
</dbReference>
<dbReference type="InParanoid" id="D2VLY4"/>
<dbReference type="InterPro" id="IPR009091">
    <property type="entry name" value="RCC1/BLIP-II"/>
</dbReference>
<organism evidence="4">
    <name type="scientific">Naegleria gruberi</name>
    <name type="common">Amoeba</name>
    <dbReference type="NCBI Taxonomy" id="5762"/>
    <lineage>
        <taxon>Eukaryota</taxon>
        <taxon>Discoba</taxon>
        <taxon>Heterolobosea</taxon>
        <taxon>Tetramitia</taxon>
        <taxon>Eutetramitia</taxon>
        <taxon>Vahlkampfiidae</taxon>
        <taxon>Naegleria</taxon>
    </lineage>
</organism>
<dbReference type="OrthoDB" id="10256179at2759"/>
<dbReference type="RefSeq" id="XP_002674878.1">
    <property type="nucleotide sequence ID" value="XM_002674832.1"/>
</dbReference>
<dbReference type="eggNOG" id="KOG0941">
    <property type="taxonomic scope" value="Eukaryota"/>
</dbReference>
<feature type="compositionally biased region" description="Low complexity" evidence="2">
    <location>
        <begin position="12"/>
        <end position="23"/>
    </location>
</feature>
<evidence type="ECO:0000256" key="2">
    <source>
        <dbReference type="SAM" id="MobiDB-lite"/>
    </source>
</evidence>